<dbReference type="InterPro" id="IPR014047">
    <property type="entry name" value="Chr_Tranpt_l_chain"/>
</dbReference>
<reference evidence="8 9" key="1">
    <citation type="submission" date="2018-10" db="EMBL/GenBank/DDBJ databases">
        <title>Genomic Encyclopedia of Archaeal and Bacterial Type Strains, Phase II (KMG-II): from individual species to whole genera.</title>
        <authorList>
            <person name="Goeker M."/>
        </authorList>
    </citation>
    <scope>NUCLEOTIDE SEQUENCE [LARGE SCALE GENOMIC DNA]</scope>
    <source>
        <strain evidence="8 9">DSM 14954</strain>
    </source>
</reference>
<feature type="transmembrane region" description="Helical" evidence="7">
    <location>
        <begin position="109"/>
        <end position="130"/>
    </location>
</feature>
<keyword evidence="6 7" id="KW-0472">Membrane</keyword>
<feature type="transmembrane region" description="Helical" evidence="7">
    <location>
        <begin position="247"/>
        <end position="267"/>
    </location>
</feature>
<dbReference type="AlphaFoldDB" id="A0A660LI73"/>
<comment type="subcellular location">
    <subcellularLocation>
        <location evidence="1">Cell membrane</location>
        <topology evidence="1">Multi-pass membrane protein</topology>
    </subcellularLocation>
</comment>
<dbReference type="OrthoDB" id="8969999at2"/>
<comment type="similarity">
    <text evidence="2">Belongs to the chromate ion transporter (CHR) (TC 2.A.51) family.</text>
</comment>
<evidence type="ECO:0000256" key="2">
    <source>
        <dbReference type="ARBA" id="ARBA00005262"/>
    </source>
</evidence>
<keyword evidence="4 7" id="KW-0812">Transmembrane</keyword>
<dbReference type="EMBL" id="RBIL01000001">
    <property type="protein sequence ID" value="RKQ92561.1"/>
    <property type="molecule type" value="Genomic_DNA"/>
</dbReference>
<dbReference type="GO" id="GO:0005886">
    <property type="term" value="C:plasma membrane"/>
    <property type="evidence" value="ECO:0007669"/>
    <property type="project" value="UniProtKB-SubCell"/>
</dbReference>
<feature type="transmembrane region" description="Helical" evidence="7">
    <location>
        <begin position="180"/>
        <end position="204"/>
    </location>
</feature>
<evidence type="ECO:0000256" key="6">
    <source>
        <dbReference type="ARBA" id="ARBA00023136"/>
    </source>
</evidence>
<evidence type="ECO:0000256" key="5">
    <source>
        <dbReference type="ARBA" id="ARBA00022989"/>
    </source>
</evidence>
<feature type="transmembrane region" description="Helical" evidence="7">
    <location>
        <begin position="80"/>
        <end position="102"/>
    </location>
</feature>
<feature type="transmembrane region" description="Helical" evidence="7">
    <location>
        <begin position="142"/>
        <end position="168"/>
    </location>
</feature>
<dbReference type="InterPro" id="IPR003370">
    <property type="entry name" value="Chromate_transpt"/>
</dbReference>
<comment type="caution">
    <text evidence="8">The sequence shown here is derived from an EMBL/GenBank/DDBJ whole genome shotgun (WGS) entry which is preliminary data.</text>
</comment>
<dbReference type="Pfam" id="PF02417">
    <property type="entry name" value="Chromate_transp"/>
    <property type="match status" value="2"/>
</dbReference>
<proteinExistence type="inferred from homology"/>
<organism evidence="8 9">
    <name type="scientific">Solirubrobacter pauli</name>
    <dbReference type="NCBI Taxonomy" id="166793"/>
    <lineage>
        <taxon>Bacteria</taxon>
        <taxon>Bacillati</taxon>
        <taxon>Actinomycetota</taxon>
        <taxon>Thermoleophilia</taxon>
        <taxon>Solirubrobacterales</taxon>
        <taxon>Solirubrobacteraceae</taxon>
        <taxon>Solirubrobacter</taxon>
    </lineage>
</organism>
<keyword evidence="5 7" id="KW-1133">Transmembrane helix</keyword>
<accession>A0A660LI73</accession>
<feature type="transmembrane region" description="Helical" evidence="7">
    <location>
        <begin position="288"/>
        <end position="307"/>
    </location>
</feature>
<evidence type="ECO:0000256" key="4">
    <source>
        <dbReference type="ARBA" id="ARBA00022692"/>
    </source>
</evidence>
<dbReference type="PANTHER" id="PTHR33567">
    <property type="entry name" value="CHROMATE ION TRANSPORTER (EUROFUNG)"/>
    <property type="match status" value="1"/>
</dbReference>
<evidence type="ECO:0000256" key="7">
    <source>
        <dbReference type="SAM" id="Phobius"/>
    </source>
</evidence>
<dbReference type="PIRSF" id="PIRSF004810">
    <property type="entry name" value="ChrA"/>
    <property type="match status" value="1"/>
</dbReference>
<keyword evidence="9" id="KW-1185">Reference proteome</keyword>
<evidence type="ECO:0000313" key="8">
    <source>
        <dbReference type="EMBL" id="RKQ92561.1"/>
    </source>
</evidence>
<feature type="transmembrane region" description="Helical" evidence="7">
    <location>
        <begin position="313"/>
        <end position="341"/>
    </location>
</feature>
<keyword evidence="3" id="KW-1003">Cell membrane</keyword>
<evidence type="ECO:0000256" key="3">
    <source>
        <dbReference type="ARBA" id="ARBA00022475"/>
    </source>
</evidence>
<protein>
    <submittedName>
        <fullName evidence="8">Chromate transporter</fullName>
    </submittedName>
</protein>
<evidence type="ECO:0000313" key="9">
    <source>
        <dbReference type="Proteomes" id="UP000278962"/>
    </source>
</evidence>
<evidence type="ECO:0000256" key="1">
    <source>
        <dbReference type="ARBA" id="ARBA00004651"/>
    </source>
</evidence>
<dbReference type="Proteomes" id="UP000278962">
    <property type="component" value="Unassembled WGS sequence"/>
</dbReference>
<dbReference type="GO" id="GO:0015109">
    <property type="term" value="F:chromate transmembrane transporter activity"/>
    <property type="evidence" value="ECO:0007669"/>
    <property type="project" value="InterPro"/>
</dbReference>
<sequence>MASVPLTTVLREWGRIGALGFGGPPAHVALLRDLTVERRQWIDQREFEDAFAACNLLPGPASTQMSIYCAQRVAGRTGALVGGLAFILPGLIVCLVIAAVALQGTPPAAVDAFGMGAAAAVVAVVAQAGLKLIDPRRGLPYVIAGVLGAALTGPYVVAILLAAGLCELGRHKLLSVAWPALIWLAAKVGALSYGGGYVIIPLMYGDAVEAHGWLTEQAFANAVAYGQITPGPVTHTVALVGYGAGGLAPALVATAVAFAPSFAFIMLGARHFGRLRTSPNARAFLDGAGPAAAGAILGAAVPLLTAIDVTWQWFVLAAAAVALLLRVPPLAVLVGGALAGVATTLF</sequence>
<gene>
    <name evidence="8" type="ORF">C8N24_2412</name>
</gene>
<name>A0A660LI73_9ACTN</name>
<dbReference type="PANTHER" id="PTHR33567:SF3">
    <property type="entry name" value="CHROMATE ION TRANSPORTER (EUROFUNG)"/>
    <property type="match status" value="1"/>
</dbReference>
<dbReference type="RefSeq" id="WP_121250251.1">
    <property type="nucleotide sequence ID" value="NZ_RBIL01000001.1"/>
</dbReference>